<evidence type="ECO:0000256" key="2">
    <source>
        <dbReference type="SAM" id="SignalP"/>
    </source>
</evidence>
<dbReference type="OrthoDB" id="5872607at2759"/>
<proteinExistence type="predicted"/>
<evidence type="ECO:0000256" key="1">
    <source>
        <dbReference type="SAM" id="MobiDB-lite"/>
    </source>
</evidence>
<dbReference type="PANTHER" id="PTHR21449:SF5">
    <property type="entry name" value="CUB DOMAIN-CONTAINING PROTEIN-RELATED"/>
    <property type="match status" value="1"/>
</dbReference>
<feature type="compositionally biased region" description="Basic and acidic residues" evidence="1">
    <location>
        <begin position="292"/>
        <end position="301"/>
    </location>
</feature>
<dbReference type="Proteomes" id="UP001152747">
    <property type="component" value="Unassembled WGS sequence"/>
</dbReference>
<evidence type="ECO:0000313" key="3">
    <source>
        <dbReference type="EMBL" id="CAI5445288.1"/>
    </source>
</evidence>
<comment type="caution">
    <text evidence="3">The sequence shown here is derived from an EMBL/GenBank/DDBJ whole genome shotgun (WGS) entry which is preliminary data.</text>
</comment>
<reference evidence="3" key="1">
    <citation type="submission" date="2022-11" db="EMBL/GenBank/DDBJ databases">
        <authorList>
            <person name="Kikuchi T."/>
        </authorList>
    </citation>
    <scope>NUCLEOTIDE SEQUENCE</scope>
    <source>
        <strain evidence="3">PS1010</strain>
    </source>
</reference>
<keyword evidence="4" id="KW-1185">Reference proteome</keyword>
<keyword evidence="2" id="KW-0732">Signal</keyword>
<dbReference type="PANTHER" id="PTHR21449">
    <property type="entry name" value="PROTEIN CBG05271-RELATED"/>
    <property type="match status" value="1"/>
</dbReference>
<accession>A0A9P1IIV5</accession>
<evidence type="ECO:0008006" key="5">
    <source>
        <dbReference type="Google" id="ProtNLM"/>
    </source>
</evidence>
<organism evidence="3 4">
    <name type="scientific">Caenorhabditis angaria</name>
    <dbReference type="NCBI Taxonomy" id="860376"/>
    <lineage>
        <taxon>Eukaryota</taxon>
        <taxon>Metazoa</taxon>
        <taxon>Ecdysozoa</taxon>
        <taxon>Nematoda</taxon>
        <taxon>Chromadorea</taxon>
        <taxon>Rhabditida</taxon>
        <taxon>Rhabditina</taxon>
        <taxon>Rhabditomorpha</taxon>
        <taxon>Rhabditoidea</taxon>
        <taxon>Rhabditidae</taxon>
        <taxon>Peloderinae</taxon>
        <taxon>Caenorhabditis</taxon>
    </lineage>
</organism>
<feature type="region of interest" description="Disordered" evidence="1">
    <location>
        <begin position="219"/>
        <end position="341"/>
    </location>
</feature>
<feature type="compositionally biased region" description="Basic and acidic residues" evidence="1">
    <location>
        <begin position="226"/>
        <end position="246"/>
    </location>
</feature>
<name>A0A9P1IIV5_9PELO</name>
<gene>
    <name evidence="3" type="ORF">CAMP_LOCUS7925</name>
</gene>
<sequence>MRLEFICLVFVAVGLALDCESGKCFGQPEGCNVDTNCRTVFNFDNEGNLDLHLRGVFDQQAYVAFPLEKVNETTTYIICLPHGHRSFKAYADINQPIIVSEEEISKTIRSIDQTNFIFSFDASQLTPTFEQNRNFYITTGKFVDSLIIEDGQNGYSFDEKDTSSEEDVDYHTVFSTQISGDVKRTERLTDSVYTGVDSKQANDAINAIENIANKKNSNFEDEVDSVMEKEKEKTSRRSKESTRNDENVEEEEEEEKPRRPTRGNRKSGRRSSQRRDEEEEIEEGDEDEDWEAAARELERKDRRNGKSRRRQNQDEDDEDRPRNRNSKKRSRDDENDYEEDDEDDAAFANFDIFLCSSIVIIAFGFLF</sequence>
<dbReference type="AlphaFoldDB" id="A0A9P1IIV5"/>
<feature type="chain" id="PRO_5040299434" description="DOMON domain-containing protein" evidence="2">
    <location>
        <begin position="17"/>
        <end position="367"/>
    </location>
</feature>
<dbReference type="EMBL" id="CANHGI010000003">
    <property type="protein sequence ID" value="CAI5445288.1"/>
    <property type="molecule type" value="Genomic_DNA"/>
</dbReference>
<evidence type="ECO:0000313" key="4">
    <source>
        <dbReference type="Proteomes" id="UP001152747"/>
    </source>
</evidence>
<feature type="compositionally biased region" description="Acidic residues" evidence="1">
    <location>
        <begin position="277"/>
        <end position="291"/>
    </location>
</feature>
<feature type="signal peptide" evidence="2">
    <location>
        <begin position="1"/>
        <end position="16"/>
    </location>
</feature>
<feature type="compositionally biased region" description="Basic residues" evidence="1">
    <location>
        <begin position="259"/>
        <end position="272"/>
    </location>
</feature>
<protein>
    <recommendedName>
        <fullName evidence="5">DOMON domain-containing protein</fullName>
    </recommendedName>
</protein>